<dbReference type="InterPro" id="IPR000184">
    <property type="entry name" value="Bac_surfAg_D15"/>
</dbReference>
<dbReference type="Proteomes" id="UP000317624">
    <property type="component" value="Unassembled WGS sequence"/>
</dbReference>
<accession>A0A558C558</accession>
<proteinExistence type="predicted"/>
<dbReference type="OrthoDB" id="333971at2"/>
<keyword evidence="5" id="KW-1185">Reference proteome</keyword>
<dbReference type="Pfam" id="PF01103">
    <property type="entry name" value="Omp85"/>
    <property type="match status" value="1"/>
</dbReference>
<dbReference type="GO" id="GO:0019867">
    <property type="term" value="C:outer membrane"/>
    <property type="evidence" value="ECO:0007669"/>
    <property type="project" value="InterPro"/>
</dbReference>
<dbReference type="PANTHER" id="PTHR34597:SF3">
    <property type="entry name" value="OUTER MEMBRANE TRANSPORTER CDIB"/>
    <property type="match status" value="1"/>
</dbReference>
<keyword evidence="2" id="KW-0472">Membrane</keyword>
<dbReference type="PANTHER" id="PTHR34597">
    <property type="entry name" value="SLR1661 PROTEIN"/>
    <property type="match status" value="1"/>
</dbReference>
<reference evidence="4 5" key="1">
    <citation type="submission" date="2019-07" db="EMBL/GenBank/DDBJ databases">
        <title>Hymenobacter sp. straun FUR1 Genome sequencing and assembly.</title>
        <authorList>
            <person name="Chhetri G."/>
        </authorList>
    </citation>
    <scope>NUCLEOTIDE SEQUENCE [LARGE SCALE GENOMIC DNA]</scope>
    <source>
        <strain evidence="4 5">Fur1</strain>
    </source>
</reference>
<dbReference type="GO" id="GO:0046819">
    <property type="term" value="P:protein secretion by the type V secretion system"/>
    <property type="evidence" value="ECO:0007669"/>
    <property type="project" value="TreeGrafter"/>
</dbReference>
<comment type="caution">
    <text evidence="4">The sequence shown here is derived from an EMBL/GenBank/DDBJ whole genome shotgun (WGS) entry which is preliminary data.</text>
</comment>
<protein>
    <submittedName>
        <fullName evidence="4">BamA/TamA family outer membrane protein</fullName>
    </submittedName>
</protein>
<evidence type="ECO:0000256" key="2">
    <source>
        <dbReference type="ARBA" id="ARBA00023136"/>
    </source>
</evidence>
<comment type="subcellular location">
    <subcellularLocation>
        <location evidence="1">Membrane</location>
    </subcellularLocation>
</comment>
<evidence type="ECO:0000259" key="3">
    <source>
        <dbReference type="Pfam" id="PF01103"/>
    </source>
</evidence>
<feature type="domain" description="Bacterial surface antigen (D15)" evidence="3">
    <location>
        <begin position="608"/>
        <end position="816"/>
    </location>
</feature>
<dbReference type="GO" id="GO:0098046">
    <property type="term" value="C:type V protein secretion system complex"/>
    <property type="evidence" value="ECO:0007669"/>
    <property type="project" value="TreeGrafter"/>
</dbReference>
<evidence type="ECO:0000313" key="4">
    <source>
        <dbReference type="EMBL" id="TVT43752.1"/>
    </source>
</evidence>
<dbReference type="EMBL" id="VMRJ01000001">
    <property type="protein sequence ID" value="TVT43752.1"/>
    <property type="molecule type" value="Genomic_DNA"/>
</dbReference>
<evidence type="ECO:0000256" key="1">
    <source>
        <dbReference type="ARBA" id="ARBA00004370"/>
    </source>
</evidence>
<dbReference type="GO" id="GO:0008320">
    <property type="term" value="F:protein transmembrane transporter activity"/>
    <property type="evidence" value="ECO:0007669"/>
    <property type="project" value="TreeGrafter"/>
</dbReference>
<evidence type="ECO:0000313" key="5">
    <source>
        <dbReference type="Proteomes" id="UP000317624"/>
    </source>
</evidence>
<name>A0A558C558_9BACT</name>
<sequence length="847" mass="95286">MLTALAGQVAAQSAGPAADSLTVAIEPTYTQVTKVHRWLLGDSYRQLWAAPVRLRVFHLGREKGGLTILQRGGGLQTKSLRMQDTSGQQWVLRTIQKYPERGLPPTLRATIAKDILQDQVSASHPYSAVVVPPLAQALGIPHAHPEIVFVPDDPALGQYRQDFANQVFLLEEREPLDADKTDNTEKAQNRLEKDHDNRVDQVTVLRARLLDMLLGDYDRHEDQWRWERREADGGTLYEPVPRDRDHVFYKPSGAFPWALSRHIFKSNVQGYDDHIRSINRWNDKARDFDRYFLNALSEEDWKAQVAYVQAHLPDSLLARAVRLLPPNIYQLSGPQITHNLVARRANLGRQAMHYYRFLAKKVSIPASNKRERLEVTHLLGGQLRVTSTALKKDGTPGDLLYQRTFDPADTRELRLYGLGGADNFAVTGEGRSRIKVRLIGGAGDDTFAVAPEVGPKRKVLIYDRSDEPNTLPAPGLARVRTSADTTVNSFNRTGFHYDFLQPLLLAGYNRDYGVQLIGNFIYQRQGFRKTPYASRQSLLVNYGFGNNSLLLGYTGDFKKVLGQNDLLVNVLSKGPNYNNNFFGVGNETEFVNEGGRRIRYYRGIYNLLTADVRLSRTYQHWRLSGGIAAQHYTSAAEKNESRYLGVYAAENPGEEVFSRQMYAGLVASATFDTRDRALVAHRGVYWSTSISGLRRLDGDHHSFGQALTEFTFYASPTRDSSLVIANRTGGGTTLGNAAYFQQLKLGGAQNLRGYYLWRFTGKSMVYNNLELRFKLLDFTSYLLPGTLGLVAFNDVGRVWSPDERSQTWHTGYGGGLYFLPAQLVLVQAVVGFSNEGMYPYISAGFRF</sequence>
<dbReference type="Gene3D" id="2.40.160.50">
    <property type="entry name" value="membrane protein fhac: a member of the omp85/tpsb transporter family"/>
    <property type="match status" value="1"/>
</dbReference>
<dbReference type="InterPro" id="IPR051544">
    <property type="entry name" value="TPS_OM_transporter"/>
</dbReference>
<dbReference type="AlphaFoldDB" id="A0A558C558"/>
<organism evidence="4 5">
    <name type="scientific">Hymenobacter setariae</name>
    <dbReference type="NCBI Taxonomy" id="2594794"/>
    <lineage>
        <taxon>Bacteria</taxon>
        <taxon>Pseudomonadati</taxon>
        <taxon>Bacteroidota</taxon>
        <taxon>Cytophagia</taxon>
        <taxon>Cytophagales</taxon>
        <taxon>Hymenobacteraceae</taxon>
        <taxon>Hymenobacter</taxon>
    </lineage>
</organism>
<gene>
    <name evidence="4" type="ORF">FNT36_00185</name>
</gene>